<organism evidence="2">
    <name type="scientific">marine metagenome</name>
    <dbReference type="NCBI Taxonomy" id="408172"/>
    <lineage>
        <taxon>unclassified sequences</taxon>
        <taxon>metagenomes</taxon>
        <taxon>ecological metagenomes</taxon>
    </lineage>
</organism>
<evidence type="ECO:0000256" key="1">
    <source>
        <dbReference type="SAM" id="Coils"/>
    </source>
</evidence>
<keyword evidence="1" id="KW-0175">Coiled coil</keyword>
<feature type="coiled-coil region" evidence="1">
    <location>
        <begin position="5"/>
        <end position="39"/>
    </location>
</feature>
<protein>
    <submittedName>
        <fullName evidence="2">Uncharacterized protein</fullName>
    </submittedName>
</protein>
<feature type="non-terminal residue" evidence="2">
    <location>
        <position position="154"/>
    </location>
</feature>
<dbReference type="AlphaFoldDB" id="A0A382X9U8"/>
<gene>
    <name evidence="2" type="ORF">METZ01_LOCUS420801</name>
</gene>
<sequence length="154" mass="17536">MSRQLSRARTEASVLKAQVRELEADLDQAEIRSQLFTQLAGHTYKPPAWLTKTPKKSSGVVCTILSDTHFDEVVKPEEIGYRNEYNREIAVARLENYFQKVILLTKDYITGINYEGCVLFLGGDIFSGDIHEELTETNEDTMLGSVIFWTEQIT</sequence>
<name>A0A382X9U8_9ZZZZ</name>
<evidence type="ECO:0000313" key="2">
    <source>
        <dbReference type="EMBL" id="SVD67947.1"/>
    </source>
</evidence>
<dbReference type="EMBL" id="UINC01166151">
    <property type="protein sequence ID" value="SVD67947.1"/>
    <property type="molecule type" value="Genomic_DNA"/>
</dbReference>
<accession>A0A382X9U8</accession>
<proteinExistence type="predicted"/>
<reference evidence="2" key="1">
    <citation type="submission" date="2018-05" db="EMBL/GenBank/DDBJ databases">
        <authorList>
            <person name="Lanie J.A."/>
            <person name="Ng W.-L."/>
            <person name="Kazmierczak K.M."/>
            <person name="Andrzejewski T.M."/>
            <person name="Davidsen T.M."/>
            <person name="Wayne K.J."/>
            <person name="Tettelin H."/>
            <person name="Glass J.I."/>
            <person name="Rusch D."/>
            <person name="Podicherti R."/>
            <person name="Tsui H.-C.T."/>
            <person name="Winkler M.E."/>
        </authorList>
    </citation>
    <scope>NUCLEOTIDE SEQUENCE</scope>
</reference>